<organism evidence="2 3">
    <name type="scientific">Apiospora arundinis</name>
    <dbReference type="NCBI Taxonomy" id="335852"/>
    <lineage>
        <taxon>Eukaryota</taxon>
        <taxon>Fungi</taxon>
        <taxon>Dikarya</taxon>
        <taxon>Ascomycota</taxon>
        <taxon>Pezizomycotina</taxon>
        <taxon>Sordariomycetes</taxon>
        <taxon>Xylariomycetidae</taxon>
        <taxon>Amphisphaeriales</taxon>
        <taxon>Apiosporaceae</taxon>
        <taxon>Apiospora</taxon>
    </lineage>
</organism>
<feature type="compositionally biased region" description="Basic and acidic residues" evidence="1">
    <location>
        <begin position="36"/>
        <end position="47"/>
    </location>
</feature>
<accession>A0ABR2J6L8</accession>
<name>A0ABR2J6L8_9PEZI</name>
<comment type="caution">
    <text evidence="2">The sequence shown here is derived from an EMBL/GenBank/DDBJ whole genome shotgun (WGS) entry which is preliminary data.</text>
</comment>
<dbReference type="Proteomes" id="UP001390339">
    <property type="component" value="Unassembled WGS sequence"/>
</dbReference>
<dbReference type="EMBL" id="JAPCWZ010000003">
    <property type="protein sequence ID" value="KAK8873403.1"/>
    <property type="molecule type" value="Genomic_DNA"/>
</dbReference>
<evidence type="ECO:0000313" key="2">
    <source>
        <dbReference type="EMBL" id="KAK8873403.1"/>
    </source>
</evidence>
<feature type="region of interest" description="Disordered" evidence="1">
    <location>
        <begin position="1"/>
        <end position="108"/>
    </location>
</feature>
<feature type="compositionally biased region" description="Basic residues" evidence="1">
    <location>
        <begin position="1"/>
        <end position="10"/>
    </location>
</feature>
<feature type="compositionally biased region" description="Acidic residues" evidence="1">
    <location>
        <begin position="64"/>
        <end position="73"/>
    </location>
</feature>
<proteinExistence type="predicted"/>
<evidence type="ECO:0000313" key="3">
    <source>
        <dbReference type="Proteomes" id="UP001390339"/>
    </source>
</evidence>
<sequence>MDAFKVSKRKRGEDTDGKKANRPDREGASQKRVRRAIKDEPNDDRSIPLRPLPVHSTAKYSAKEEEEEEEEQPEREVTEAGRESLLTPPPTLPSSSNQQPAPLASRPSPTPLYWHPYFPDQAIRCSKCHKTNSVSRKRTVQSNVLNAGRFYFYCWECSGYNCFGGFICWDDTRGIHEDNEKCECHLPSRADLMRCRPHHIFFTCALGRCGFHERTFEYLEDKAELDDRVKELRDWNDGYKRIAGSSLAGNSHFHHNPSEASFT</sequence>
<gene>
    <name evidence="2" type="ORF">PGQ11_003917</name>
</gene>
<protein>
    <submittedName>
        <fullName evidence="2">Uncharacterized protein</fullName>
    </submittedName>
</protein>
<evidence type="ECO:0000256" key="1">
    <source>
        <dbReference type="SAM" id="MobiDB-lite"/>
    </source>
</evidence>
<feature type="compositionally biased region" description="Basic and acidic residues" evidence="1">
    <location>
        <begin position="11"/>
        <end position="29"/>
    </location>
</feature>
<keyword evidence="3" id="KW-1185">Reference proteome</keyword>
<reference evidence="2 3" key="1">
    <citation type="journal article" date="2024" name="IMA Fungus">
        <title>Apiospora arundinis, a panoply of carbohydrate-active enzymes and secondary metabolites.</title>
        <authorList>
            <person name="Sorensen T."/>
            <person name="Petersen C."/>
            <person name="Muurmann A.T."/>
            <person name="Christiansen J.V."/>
            <person name="Brundto M.L."/>
            <person name="Overgaard C.K."/>
            <person name="Boysen A.T."/>
            <person name="Wollenberg R.D."/>
            <person name="Larsen T.O."/>
            <person name="Sorensen J.L."/>
            <person name="Nielsen K.L."/>
            <person name="Sondergaard T.E."/>
        </authorList>
    </citation>
    <scope>NUCLEOTIDE SEQUENCE [LARGE SCALE GENOMIC DNA]</scope>
    <source>
        <strain evidence="2 3">AAU 773</strain>
    </source>
</reference>